<dbReference type="PANTHER" id="PTHR14226:SF25">
    <property type="entry name" value="PHOSPHOESTERASE"/>
    <property type="match status" value="1"/>
</dbReference>
<evidence type="ECO:0000256" key="2">
    <source>
        <dbReference type="ARBA" id="ARBA00022963"/>
    </source>
</evidence>
<dbReference type="Gene3D" id="3.40.1090.10">
    <property type="entry name" value="Cytosolic phospholipase A2 catalytic domain"/>
    <property type="match status" value="2"/>
</dbReference>
<dbReference type="InterPro" id="IPR037483">
    <property type="entry name" value="YjjU-like"/>
</dbReference>
<dbReference type="Pfam" id="PF19890">
    <property type="entry name" value="DUF6363"/>
    <property type="match status" value="1"/>
</dbReference>
<protein>
    <submittedName>
        <fullName evidence="6">Patatin family protein</fullName>
    </submittedName>
</protein>
<evidence type="ECO:0000259" key="5">
    <source>
        <dbReference type="PROSITE" id="PS51635"/>
    </source>
</evidence>
<feature type="active site" description="Nucleophile" evidence="4">
    <location>
        <position position="45"/>
    </location>
</feature>
<dbReference type="Proteomes" id="UP000712527">
    <property type="component" value="Unassembled WGS sequence"/>
</dbReference>
<keyword evidence="2 4" id="KW-0442">Lipid degradation</keyword>
<proteinExistence type="predicted"/>
<dbReference type="SUPFAM" id="SSF52151">
    <property type="entry name" value="FabD/lysophospholipase-like"/>
    <property type="match status" value="1"/>
</dbReference>
<sequence>MPQETTNVPALVLEGGGFRGVFTAGVLDVLQERGLYGFSSVWGVSAGAVNASNFRSRQIGRTMRDMLAFRDDKRFMSLWSLATTGNMAGADFMYDEVQNHLDPCDVDTFNTSGLPMWVVVSDVTFGTPDYLPVRRYPEDITKVRASASLPMVSQTVEIDGHRYLDGGTTDSIPYETAMGLPGAREVEGHVPAERALVVLTQDRGFVRGAGSEAIALKSHRYDAYPYYLEALRTRGPRYNAQRERLWELERAGRCLVIAPEEPVTVGTTERSGEPLLSLYLAGRRQTEARLAEIDAFLCGDERGTLSGSEAEGSAR</sequence>
<keyword evidence="1 4" id="KW-0378">Hydrolase</keyword>
<evidence type="ECO:0000256" key="1">
    <source>
        <dbReference type="ARBA" id="ARBA00022801"/>
    </source>
</evidence>
<evidence type="ECO:0000256" key="4">
    <source>
        <dbReference type="PROSITE-ProRule" id="PRU01161"/>
    </source>
</evidence>
<feature type="domain" description="PNPLA" evidence="5">
    <location>
        <begin position="11"/>
        <end position="178"/>
    </location>
</feature>
<dbReference type="InterPro" id="IPR016035">
    <property type="entry name" value="Acyl_Trfase/lysoPLipase"/>
</dbReference>
<keyword evidence="7" id="KW-1185">Reference proteome</keyword>
<dbReference type="PROSITE" id="PS51635">
    <property type="entry name" value="PNPLA"/>
    <property type="match status" value="1"/>
</dbReference>
<dbReference type="InterPro" id="IPR050301">
    <property type="entry name" value="NTE"/>
</dbReference>
<dbReference type="Pfam" id="PF01734">
    <property type="entry name" value="Patatin"/>
    <property type="match status" value="1"/>
</dbReference>
<feature type="active site" description="Proton acceptor" evidence="4">
    <location>
        <position position="165"/>
    </location>
</feature>
<dbReference type="PANTHER" id="PTHR14226">
    <property type="entry name" value="NEUROPATHY TARGET ESTERASE/SWISS CHEESE D.MELANOGASTER"/>
    <property type="match status" value="1"/>
</dbReference>
<feature type="short sequence motif" description="DGA/G" evidence="4">
    <location>
        <begin position="165"/>
        <end position="167"/>
    </location>
</feature>
<accession>A0ABS2F2D1</accession>
<evidence type="ECO:0000256" key="3">
    <source>
        <dbReference type="ARBA" id="ARBA00023098"/>
    </source>
</evidence>
<dbReference type="InterPro" id="IPR045943">
    <property type="entry name" value="DUF6363"/>
</dbReference>
<dbReference type="RefSeq" id="WP_204793079.1">
    <property type="nucleotide sequence ID" value="NZ_JACSNQ010000005.1"/>
</dbReference>
<name>A0ABS2F2D1_9ACTN</name>
<dbReference type="InterPro" id="IPR002641">
    <property type="entry name" value="PNPLA_dom"/>
</dbReference>
<feature type="short sequence motif" description="GXGXXG" evidence="4">
    <location>
        <begin position="15"/>
        <end position="20"/>
    </location>
</feature>
<evidence type="ECO:0000313" key="7">
    <source>
        <dbReference type="Proteomes" id="UP000712527"/>
    </source>
</evidence>
<keyword evidence="3 4" id="KW-0443">Lipid metabolism</keyword>
<dbReference type="EMBL" id="JACSNQ010000005">
    <property type="protein sequence ID" value="MBM6774732.1"/>
    <property type="molecule type" value="Genomic_DNA"/>
</dbReference>
<reference evidence="6 7" key="1">
    <citation type="journal article" date="2021" name="Sci. Rep.">
        <title>The distribution of antibiotic resistance genes in chicken gut microbiota commensals.</title>
        <authorList>
            <person name="Juricova H."/>
            <person name="Matiasovicova J."/>
            <person name="Kubasova T."/>
            <person name="Cejkova D."/>
            <person name="Rychlik I."/>
        </authorList>
    </citation>
    <scope>NUCLEOTIDE SEQUENCE [LARGE SCALE GENOMIC DNA]</scope>
    <source>
        <strain evidence="6 7">An794</strain>
    </source>
</reference>
<organism evidence="6 7">
    <name type="scientific">Olsenella profusa</name>
    <dbReference type="NCBI Taxonomy" id="138595"/>
    <lineage>
        <taxon>Bacteria</taxon>
        <taxon>Bacillati</taxon>
        <taxon>Actinomycetota</taxon>
        <taxon>Coriobacteriia</taxon>
        <taxon>Coriobacteriales</taxon>
        <taxon>Atopobiaceae</taxon>
        <taxon>Olsenella</taxon>
    </lineage>
</organism>
<comment type="caution">
    <text evidence="6">The sequence shown here is derived from an EMBL/GenBank/DDBJ whole genome shotgun (WGS) entry which is preliminary data.</text>
</comment>
<evidence type="ECO:0000313" key="6">
    <source>
        <dbReference type="EMBL" id="MBM6774732.1"/>
    </source>
</evidence>
<gene>
    <name evidence="6" type="ORF">H9X80_04145</name>
</gene>
<feature type="short sequence motif" description="GXSXG" evidence="4">
    <location>
        <begin position="43"/>
        <end position="47"/>
    </location>
</feature>
<dbReference type="CDD" id="cd07208">
    <property type="entry name" value="Pat_hypo_Ecoli_yjju_like"/>
    <property type="match status" value="1"/>
</dbReference>